<evidence type="ECO:0000259" key="4">
    <source>
        <dbReference type="Pfam" id="PF19290"/>
    </source>
</evidence>
<dbReference type="InterPro" id="IPR035068">
    <property type="entry name" value="TldD/PmbA_N"/>
</dbReference>
<dbReference type="InterPro" id="IPR045569">
    <property type="entry name" value="Metalloprtase-TldD/E_C"/>
</dbReference>
<dbReference type="InterPro" id="IPR045570">
    <property type="entry name" value="Metalloprtase-TldD/E_cen_dom"/>
</dbReference>
<dbReference type="Gene3D" id="3.30.2290.10">
    <property type="entry name" value="PmbA/TldD superfamily"/>
    <property type="match status" value="1"/>
</dbReference>
<dbReference type="Pfam" id="PF19290">
    <property type="entry name" value="PmbA_TldD_2nd"/>
    <property type="match status" value="1"/>
</dbReference>
<dbReference type="SUPFAM" id="SSF111283">
    <property type="entry name" value="Putative modulator of DNA gyrase, PmbA/TldD"/>
    <property type="match status" value="1"/>
</dbReference>
<dbReference type="GO" id="GO:0005829">
    <property type="term" value="C:cytosol"/>
    <property type="evidence" value="ECO:0007669"/>
    <property type="project" value="TreeGrafter"/>
</dbReference>
<dbReference type="Pfam" id="PF01523">
    <property type="entry name" value="PmbA_TldD_1st"/>
    <property type="match status" value="1"/>
</dbReference>
<dbReference type="InterPro" id="IPR036059">
    <property type="entry name" value="TldD/PmbA_sf"/>
</dbReference>
<dbReference type="GO" id="GO:0008237">
    <property type="term" value="F:metallopeptidase activity"/>
    <property type="evidence" value="ECO:0007669"/>
    <property type="project" value="InterPro"/>
</dbReference>
<comment type="similarity">
    <text evidence="1">Belongs to the peptidase U62 family.</text>
</comment>
<feature type="domain" description="Metalloprotease TldD/E N-terminal" evidence="2">
    <location>
        <begin position="23"/>
        <end position="86"/>
    </location>
</feature>
<evidence type="ECO:0000313" key="6">
    <source>
        <dbReference type="Proteomes" id="UP000184423"/>
    </source>
</evidence>
<dbReference type="GO" id="GO:0006508">
    <property type="term" value="P:proteolysis"/>
    <property type="evidence" value="ECO:0007669"/>
    <property type="project" value="InterPro"/>
</dbReference>
<evidence type="ECO:0000313" key="5">
    <source>
        <dbReference type="EMBL" id="SHE78707.1"/>
    </source>
</evidence>
<dbReference type="Pfam" id="PF19289">
    <property type="entry name" value="PmbA_TldD_3rd"/>
    <property type="match status" value="1"/>
</dbReference>
<dbReference type="RefSeq" id="WP_073248297.1">
    <property type="nucleotide sequence ID" value="NZ_FQVG01000016.1"/>
</dbReference>
<proteinExistence type="inferred from homology"/>
<sequence>MELNKFIEELFRRGREEGFSDMEVYYIDSDSFEVNIYNQEVDKYNVNKNKGISLRAIYDGRLGYAYSEKFEEEDIEFLIKNAKNNAKETQTDVLPEFYQGGKYKEIEQDVNVDIDAKKKIDDAMFMEKRAKEYDSRIDSVNYCLVETTKGRRKIVNTKGLNLEEEGGVGVAYIAVVAKDKDDVKSGSSFKVTTNYNKIDFEKLVKEACDEAINSLGAESIPSAKYKVILRRDAAATLLATFSSIFSADSVQKGFSLLKGKLNTKIASDKITILDDPFLKDAPLSCSFDDEGVETYTKEVIKDGVLKTFLYDIKTAKKDGVKSTGNGFKSTYKSPVVVAPTNMYIVKGTLGYEEAIKMQEKALIITSLQGLHSGANPVSGDFSLAAEGYLVEDGKITKPVEQITVAGNFYNVLNEIEEVLSDFELALPVGLGSYGSPSIIIKELNVSGK</sequence>
<evidence type="ECO:0000259" key="3">
    <source>
        <dbReference type="Pfam" id="PF19289"/>
    </source>
</evidence>
<reference evidence="6" key="1">
    <citation type="submission" date="2016-11" db="EMBL/GenBank/DDBJ databases">
        <authorList>
            <person name="Varghese N."/>
            <person name="Submissions S."/>
        </authorList>
    </citation>
    <scope>NUCLEOTIDE SEQUENCE [LARGE SCALE GENOMIC DNA]</scope>
    <source>
        <strain evidence="6">DSM 10124</strain>
    </source>
</reference>
<evidence type="ECO:0000256" key="1">
    <source>
        <dbReference type="ARBA" id="ARBA00005836"/>
    </source>
</evidence>
<protein>
    <submittedName>
        <fullName evidence="5">PmbA protein</fullName>
    </submittedName>
</protein>
<dbReference type="PANTHER" id="PTHR43421:SF1">
    <property type="entry name" value="METALLOPROTEASE PMBA"/>
    <property type="match status" value="1"/>
</dbReference>
<keyword evidence="6" id="KW-1185">Reference proteome</keyword>
<organism evidence="5 6">
    <name type="scientific">Caloramator proteoclasticus DSM 10124</name>
    <dbReference type="NCBI Taxonomy" id="1121262"/>
    <lineage>
        <taxon>Bacteria</taxon>
        <taxon>Bacillati</taxon>
        <taxon>Bacillota</taxon>
        <taxon>Clostridia</taxon>
        <taxon>Eubacteriales</taxon>
        <taxon>Clostridiaceae</taxon>
        <taxon>Caloramator</taxon>
    </lineage>
</organism>
<evidence type="ECO:0000259" key="2">
    <source>
        <dbReference type="Pfam" id="PF01523"/>
    </source>
</evidence>
<feature type="domain" description="Metalloprotease TldD/E central" evidence="4">
    <location>
        <begin position="113"/>
        <end position="215"/>
    </location>
</feature>
<accession>A0A1M4WBY7</accession>
<feature type="domain" description="Metalloprotease TldD/E C-terminal" evidence="3">
    <location>
        <begin position="223"/>
        <end position="447"/>
    </location>
</feature>
<dbReference type="PANTHER" id="PTHR43421">
    <property type="entry name" value="METALLOPROTEASE PMBA"/>
    <property type="match status" value="1"/>
</dbReference>
<dbReference type="Proteomes" id="UP000184423">
    <property type="component" value="Unassembled WGS sequence"/>
</dbReference>
<dbReference type="InterPro" id="IPR002510">
    <property type="entry name" value="Metalloprtase-TldD/E_N"/>
</dbReference>
<name>A0A1M4WBY7_9CLOT</name>
<dbReference type="EMBL" id="FQVG01000016">
    <property type="protein sequence ID" value="SHE78707.1"/>
    <property type="molecule type" value="Genomic_DNA"/>
</dbReference>
<dbReference type="AlphaFoldDB" id="A0A1M4WBY7"/>
<gene>
    <name evidence="5" type="ORF">SAMN02746091_01117</name>
</gene>
<dbReference type="InterPro" id="IPR047657">
    <property type="entry name" value="PmbA"/>
</dbReference>